<dbReference type="GO" id="GO:0022857">
    <property type="term" value="F:transmembrane transporter activity"/>
    <property type="evidence" value="ECO:0007669"/>
    <property type="project" value="InterPro"/>
</dbReference>
<evidence type="ECO:0000256" key="4">
    <source>
        <dbReference type="ARBA" id="ARBA00022519"/>
    </source>
</evidence>
<evidence type="ECO:0000256" key="5">
    <source>
        <dbReference type="ARBA" id="ARBA00022692"/>
    </source>
</evidence>
<evidence type="ECO:0000313" key="10">
    <source>
        <dbReference type="EMBL" id="GIG21454.1"/>
    </source>
</evidence>
<keyword evidence="4" id="KW-0997">Cell inner membrane</keyword>
<reference evidence="10" key="1">
    <citation type="submission" date="2021-01" db="EMBL/GenBank/DDBJ databases">
        <title>Whole genome shotgun sequence of Cellulomonas chitinilytica NBRC 110799.</title>
        <authorList>
            <person name="Komaki H."/>
            <person name="Tamura T."/>
        </authorList>
    </citation>
    <scope>NUCLEOTIDE SEQUENCE</scope>
    <source>
        <strain evidence="10">NBRC 110799</strain>
    </source>
</reference>
<evidence type="ECO:0000256" key="6">
    <source>
        <dbReference type="ARBA" id="ARBA00022989"/>
    </source>
</evidence>
<keyword evidence="2" id="KW-0813">Transport</keyword>
<gene>
    <name evidence="10" type="primary">rhaQ</name>
    <name evidence="10" type="ORF">Cch01nite_21780</name>
</gene>
<feature type="transmembrane region" description="Helical" evidence="9">
    <location>
        <begin position="82"/>
        <end position="99"/>
    </location>
</feature>
<comment type="subcellular location">
    <subcellularLocation>
        <location evidence="1">Cell membrane</location>
        <topology evidence="1">Multi-pass membrane protein</topology>
    </subcellularLocation>
</comment>
<evidence type="ECO:0000313" key="11">
    <source>
        <dbReference type="Proteomes" id="UP000632740"/>
    </source>
</evidence>
<comment type="caution">
    <text evidence="10">The sequence shown here is derived from an EMBL/GenBank/DDBJ whole genome shotgun (WGS) entry which is preliminary data.</text>
</comment>
<dbReference type="PANTHER" id="PTHR32196">
    <property type="entry name" value="ABC TRANSPORTER PERMEASE PROTEIN YPHD-RELATED-RELATED"/>
    <property type="match status" value="1"/>
</dbReference>
<sequence length="346" mass="34881">MTVDQVRTVPAAPSTRTRLTRVLLGRDAAITALLVAVVLVASLTVDNFSTATTWYFLFLDVFPILLIALPMTLLVIAAQIDLSVASMLGLSSVLVGALYENGWPLAVAALVALVVGAVGGALNGFLVTVVGLPSLAVTIGTLALFRGLAVGILGTRAVTGFPSGAQDLVSAHFAGTGIPVVMALFVVLALAFGVVLHATPTGRLVYAAGLNAEAARFAGGRVGRLTFWLFVASGVMSALAGVYWTLRYGSARGDNAVGLELSVVAAVLVGGVSIFGGRGALPGVVVGVLLIGALRSALRLADVSSDVINVVTGVLLIATVVGPGLVARARGAARRPGTRPSAGAPG</sequence>
<keyword evidence="5 9" id="KW-0812">Transmembrane</keyword>
<feature type="transmembrane region" description="Helical" evidence="9">
    <location>
        <begin position="23"/>
        <end position="42"/>
    </location>
</feature>
<evidence type="ECO:0000256" key="2">
    <source>
        <dbReference type="ARBA" id="ARBA00022448"/>
    </source>
</evidence>
<proteinExistence type="predicted"/>
<dbReference type="Proteomes" id="UP000632740">
    <property type="component" value="Unassembled WGS sequence"/>
</dbReference>
<feature type="transmembrane region" description="Helical" evidence="9">
    <location>
        <begin position="173"/>
        <end position="196"/>
    </location>
</feature>
<name>A0A919P4Y6_9CELL</name>
<feature type="transmembrane region" description="Helical" evidence="9">
    <location>
        <begin position="283"/>
        <end position="301"/>
    </location>
</feature>
<feature type="transmembrane region" description="Helical" evidence="9">
    <location>
        <begin position="225"/>
        <end position="244"/>
    </location>
</feature>
<dbReference type="Pfam" id="PF02653">
    <property type="entry name" value="BPD_transp_2"/>
    <property type="match status" value="1"/>
</dbReference>
<evidence type="ECO:0000256" key="9">
    <source>
        <dbReference type="SAM" id="Phobius"/>
    </source>
</evidence>
<dbReference type="GO" id="GO:0005886">
    <property type="term" value="C:plasma membrane"/>
    <property type="evidence" value="ECO:0007669"/>
    <property type="project" value="UniProtKB-SubCell"/>
</dbReference>
<evidence type="ECO:0000256" key="3">
    <source>
        <dbReference type="ARBA" id="ARBA00022475"/>
    </source>
</evidence>
<keyword evidence="7 9" id="KW-0472">Membrane</keyword>
<protein>
    <recommendedName>
        <fullName evidence="8">Autoinducer 2 import system permease protein LsrD</fullName>
    </recommendedName>
</protein>
<dbReference type="PANTHER" id="PTHR32196:SF71">
    <property type="entry name" value="AUTOINDUCER 2 IMPORT SYSTEM PERMEASE PROTEIN LSRD"/>
    <property type="match status" value="1"/>
</dbReference>
<evidence type="ECO:0000256" key="8">
    <source>
        <dbReference type="ARBA" id="ARBA00039381"/>
    </source>
</evidence>
<accession>A0A919P4Y6</accession>
<feature type="transmembrane region" description="Helical" evidence="9">
    <location>
        <begin position="54"/>
        <end position="75"/>
    </location>
</feature>
<dbReference type="RefSeq" id="WP_203753231.1">
    <property type="nucleotide sequence ID" value="NZ_BONK01000006.1"/>
</dbReference>
<keyword evidence="6 9" id="KW-1133">Transmembrane helix</keyword>
<dbReference type="AlphaFoldDB" id="A0A919P4Y6"/>
<feature type="transmembrane region" description="Helical" evidence="9">
    <location>
        <begin position="134"/>
        <end position="153"/>
    </location>
</feature>
<feature type="transmembrane region" description="Helical" evidence="9">
    <location>
        <begin position="105"/>
        <end position="127"/>
    </location>
</feature>
<dbReference type="CDD" id="cd06579">
    <property type="entry name" value="TM_PBP1_transp_AraH_like"/>
    <property type="match status" value="1"/>
</dbReference>
<feature type="transmembrane region" description="Helical" evidence="9">
    <location>
        <begin position="307"/>
        <end position="327"/>
    </location>
</feature>
<keyword evidence="3" id="KW-1003">Cell membrane</keyword>
<organism evidence="10 11">
    <name type="scientific">Cellulomonas chitinilytica</name>
    <dbReference type="NCBI Taxonomy" id="398759"/>
    <lineage>
        <taxon>Bacteria</taxon>
        <taxon>Bacillati</taxon>
        <taxon>Actinomycetota</taxon>
        <taxon>Actinomycetes</taxon>
        <taxon>Micrococcales</taxon>
        <taxon>Cellulomonadaceae</taxon>
        <taxon>Cellulomonas</taxon>
    </lineage>
</organism>
<keyword evidence="11" id="KW-1185">Reference proteome</keyword>
<feature type="transmembrane region" description="Helical" evidence="9">
    <location>
        <begin position="256"/>
        <end position="276"/>
    </location>
</feature>
<dbReference type="InterPro" id="IPR001851">
    <property type="entry name" value="ABC_transp_permease"/>
</dbReference>
<dbReference type="EMBL" id="BONK01000006">
    <property type="protein sequence ID" value="GIG21454.1"/>
    <property type="molecule type" value="Genomic_DNA"/>
</dbReference>
<evidence type="ECO:0000256" key="1">
    <source>
        <dbReference type="ARBA" id="ARBA00004651"/>
    </source>
</evidence>
<evidence type="ECO:0000256" key="7">
    <source>
        <dbReference type="ARBA" id="ARBA00023136"/>
    </source>
</evidence>